<evidence type="ECO:0000259" key="11">
    <source>
        <dbReference type="PROSITE" id="PS51747"/>
    </source>
</evidence>
<evidence type="ECO:0000256" key="4">
    <source>
        <dbReference type="ARBA" id="ARBA00019216"/>
    </source>
</evidence>
<dbReference type="PANTHER" id="PTHR43668:SF2">
    <property type="entry name" value="ALLANTOINASE"/>
    <property type="match status" value="1"/>
</dbReference>
<evidence type="ECO:0000256" key="1">
    <source>
        <dbReference type="ARBA" id="ARBA00004196"/>
    </source>
</evidence>
<dbReference type="NCBIfam" id="TIGR02543">
    <property type="entry name" value="List_Bact_rpt"/>
    <property type="match status" value="5"/>
</dbReference>
<dbReference type="Pfam" id="PF09479">
    <property type="entry name" value="Flg_new"/>
    <property type="match status" value="6"/>
</dbReference>
<dbReference type="PROSITE" id="PS00903">
    <property type="entry name" value="CYT_DCMP_DEAMINASES_1"/>
    <property type="match status" value="1"/>
</dbReference>
<dbReference type="Gene3D" id="3.20.20.140">
    <property type="entry name" value="Metal-dependent hydrolases"/>
    <property type="match status" value="1"/>
</dbReference>
<keyword evidence="9" id="KW-0665">Pyrimidine biosynthesis</keyword>
<dbReference type="InterPro" id="IPR003343">
    <property type="entry name" value="Big_2"/>
</dbReference>
<dbReference type="GO" id="GO:0006221">
    <property type="term" value="P:pyrimidine nucleotide biosynthetic process"/>
    <property type="evidence" value="ECO:0007669"/>
    <property type="project" value="UniProtKB-KW"/>
</dbReference>
<dbReference type="PROSITE" id="PS51747">
    <property type="entry name" value="CYT_DCMP_DEAMINASES_2"/>
    <property type="match status" value="1"/>
</dbReference>
<dbReference type="InterPro" id="IPR024403">
    <property type="entry name" value="DHOase_cat"/>
</dbReference>
<organism evidence="12 13">
    <name type="scientific">Potamilus streckersoni</name>
    <dbReference type="NCBI Taxonomy" id="2493646"/>
    <lineage>
        <taxon>Eukaryota</taxon>
        <taxon>Metazoa</taxon>
        <taxon>Spiralia</taxon>
        <taxon>Lophotrochozoa</taxon>
        <taxon>Mollusca</taxon>
        <taxon>Bivalvia</taxon>
        <taxon>Autobranchia</taxon>
        <taxon>Heteroconchia</taxon>
        <taxon>Palaeoheterodonta</taxon>
        <taxon>Unionida</taxon>
        <taxon>Unionoidea</taxon>
        <taxon>Unionidae</taxon>
        <taxon>Ambleminae</taxon>
        <taxon>Lampsilini</taxon>
        <taxon>Potamilus</taxon>
    </lineage>
</organism>
<dbReference type="Proteomes" id="UP001195483">
    <property type="component" value="Unassembled WGS sequence"/>
</dbReference>
<dbReference type="Gene3D" id="3.40.140.10">
    <property type="entry name" value="Cytidine Deaminase, domain 2"/>
    <property type="match status" value="1"/>
</dbReference>
<dbReference type="HAMAP" id="MF_00972">
    <property type="entry name" value="tRNA_aden_deaminase"/>
    <property type="match status" value="1"/>
</dbReference>
<keyword evidence="7" id="KW-0378">Hydrolase</keyword>
<protein>
    <recommendedName>
        <fullName evidence="4">tRNA-specific adenosine deaminase 2</fullName>
        <ecNumber evidence="3">3.5.4.33</ecNumber>
    </recommendedName>
</protein>
<comment type="caution">
    <text evidence="12">The sequence shown here is derived from an EMBL/GenBank/DDBJ whole genome shotgun (WGS) entry which is preliminary data.</text>
</comment>
<reference evidence="12" key="1">
    <citation type="journal article" date="2021" name="Genome Biol. Evol.">
        <title>A High-Quality Reference Genome for a Parasitic Bivalve with Doubly Uniparental Inheritance (Bivalvia: Unionida).</title>
        <authorList>
            <person name="Smith C.H."/>
        </authorList>
    </citation>
    <scope>NUCLEOTIDE SEQUENCE</scope>
    <source>
        <strain evidence="12">CHS0354</strain>
    </source>
</reference>
<dbReference type="Pfam" id="PF00383">
    <property type="entry name" value="dCMP_cyt_deam_1"/>
    <property type="match status" value="1"/>
</dbReference>
<evidence type="ECO:0000256" key="7">
    <source>
        <dbReference type="ARBA" id="ARBA00022801"/>
    </source>
</evidence>
<dbReference type="GO" id="GO:0005737">
    <property type="term" value="C:cytoplasm"/>
    <property type="evidence" value="ECO:0007669"/>
    <property type="project" value="TreeGrafter"/>
</dbReference>
<dbReference type="InterPro" id="IPR050138">
    <property type="entry name" value="DHOase/Allantoinase_Hydrolase"/>
</dbReference>
<dbReference type="SUPFAM" id="SSF51556">
    <property type="entry name" value="Metallo-dependent hydrolases"/>
    <property type="match status" value="1"/>
</dbReference>
<dbReference type="InterPro" id="IPR013378">
    <property type="entry name" value="InlB-like_B-rpt"/>
</dbReference>
<dbReference type="SUPFAM" id="SSF53927">
    <property type="entry name" value="Cytidine deaminase-like"/>
    <property type="match status" value="1"/>
</dbReference>
<dbReference type="GO" id="GO:0004151">
    <property type="term" value="F:dihydroorotase activity"/>
    <property type="evidence" value="ECO:0007669"/>
    <property type="project" value="InterPro"/>
</dbReference>
<dbReference type="InterPro" id="IPR002125">
    <property type="entry name" value="CMP_dCMP_dom"/>
</dbReference>
<dbReference type="NCBIfam" id="TIGR00857">
    <property type="entry name" value="pyrC_multi"/>
    <property type="match status" value="1"/>
</dbReference>
<dbReference type="Gene3D" id="3.80.10.10">
    <property type="entry name" value="Ribonuclease Inhibitor"/>
    <property type="match status" value="1"/>
</dbReference>
<evidence type="ECO:0000313" key="12">
    <source>
        <dbReference type="EMBL" id="KAK3605002.1"/>
    </source>
</evidence>
<reference evidence="12" key="2">
    <citation type="journal article" date="2021" name="Genome Biol. Evol.">
        <title>Developing a high-quality reference genome for a parasitic bivalve with doubly uniparental inheritance (Bivalvia: Unionida).</title>
        <authorList>
            <person name="Smith C.H."/>
        </authorList>
    </citation>
    <scope>NUCLEOTIDE SEQUENCE</scope>
    <source>
        <strain evidence="12">CHS0354</strain>
        <tissue evidence="12">Mantle</tissue>
    </source>
</reference>
<proteinExistence type="inferred from homology"/>
<dbReference type="GO" id="GO:0006145">
    <property type="term" value="P:purine nucleobase catabolic process"/>
    <property type="evidence" value="ECO:0007669"/>
    <property type="project" value="TreeGrafter"/>
</dbReference>
<comment type="similarity">
    <text evidence="2">Belongs to the cytidine and deoxycytidylate deaminase family. ADAT2 subfamily.</text>
</comment>
<dbReference type="InterPro" id="IPR002195">
    <property type="entry name" value="Dihydroorotase_CS"/>
</dbReference>
<dbReference type="InterPro" id="IPR016192">
    <property type="entry name" value="APOBEC/CMP_deaminase_Zn-bd"/>
</dbReference>
<evidence type="ECO:0000256" key="5">
    <source>
        <dbReference type="ARBA" id="ARBA00022694"/>
    </source>
</evidence>
<name>A0AAE0T736_9BIVA</name>
<evidence type="ECO:0000256" key="3">
    <source>
        <dbReference type="ARBA" id="ARBA00012740"/>
    </source>
</evidence>
<dbReference type="EMBL" id="JAEAOA010000085">
    <property type="protein sequence ID" value="KAK3605002.1"/>
    <property type="molecule type" value="Genomic_DNA"/>
</dbReference>
<dbReference type="Pfam" id="PF12890">
    <property type="entry name" value="DHOase"/>
    <property type="match status" value="1"/>
</dbReference>
<dbReference type="PROSITE" id="PS00482">
    <property type="entry name" value="DIHYDROOROTASE_1"/>
    <property type="match status" value="1"/>
</dbReference>
<comment type="catalytic activity">
    <reaction evidence="10">
        <text>adenosine(34) in tRNA + H2O + H(+) = inosine(34) in tRNA + NH4(+)</text>
        <dbReference type="Rhea" id="RHEA:43168"/>
        <dbReference type="Rhea" id="RHEA-COMP:10373"/>
        <dbReference type="Rhea" id="RHEA-COMP:10374"/>
        <dbReference type="ChEBI" id="CHEBI:15377"/>
        <dbReference type="ChEBI" id="CHEBI:15378"/>
        <dbReference type="ChEBI" id="CHEBI:28938"/>
        <dbReference type="ChEBI" id="CHEBI:74411"/>
        <dbReference type="ChEBI" id="CHEBI:82852"/>
        <dbReference type="EC" id="3.5.4.33"/>
    </reaction>
</comment>
<dbReference type="Gene3D" id="2.60.40.4270">
    <property type="entry name" value="Listeria-Bacteroides repeat domain"/>
    <property type="match status" value="6"/>
</dbReference>
<dbReference type="InterPro" id="IPR004722">
    <property type="entry name" value="DHOase"/>
</dbReference>
<dbReference type="Gene3D" id="2.60.40.1080">
    <property type="match status" value="1"/>
</dbReference>
<keyword evidence="8" id="KW-0862">Zinc</keyword>
<gene>
    <name evidence="12" type="ORF">CHS0354_000667</name>
</gene>
<keyword evidence="6" id="KW-0479">Metal-binding</keyword>
<dbReference type="CDD" id="cd01285">
    <property type="entry name" value="nucleoside_deaminase"/>
    <property type="match status" value="1"/>
</dbReference>
<dbReference type="InterPro" id="IPR042229">
    <property type="entry name" value="Listeria/Bacterioides_rpt_sf"/>
</dbReference>
<evidence type="ECO:0000313" key="13">
    <source>
        <dbReference type="Proteomes" id="UP001195483"/>
    </source>
</evidence>
<evidence type="ECO:0000256" key="2">
    <source>
        <dbReference type="ARBA" id="ARBA00010669"/>
    </source>
</evidence>
<dbReference type="CDD" id="cd01317">
    <property type="entry name" value="DHOase_IIa"/>
    <property type="match status" value="1"/>
</dbReference>
<dbReference type="PROSITE" id="PS00483">
    <property type="entry name" value="DIHYDROOROTASE_2"/>
    <property type="match status" value="1"/>
</dbReference>
<dbReference type="GO" id="GO:0004038">
    <property type="term" value="F:allantoinase activity"/>
    <property type="evidence" value="ECO:0007669"/>
    <property type="project" value="TreeGrafter"/>
</dbReference>
<keyword evidence="13" id="KW-1185">Reference proteome</keyword>
<dbReference type="SUPFAM" id="SSF49373">
    <property type="entry name" value="Invasin/intimin cell-adhesion fragments"/>
    <property type="match status" value="1"/>
</dbReference>
<comment type="subcellular location">
    <subcellularLocation>
        <location evidence="1">Cell envelope</location>
    </subcellularLocation>
</comment>
<dbReference type="SMART" id="SM00635">
    <property type="entry name" value="BID_2"/>
    <property type="match status" value="1"/>
</dbReference>
<dbReference type="GO" id="GO:0002100">
    <property type="term" value="P:tRNA wobble adenosine to inosine editing"/>
    <property type="evidence" value="ECO:0007669"/>
    <property type="project" value="InterPro"/>
</dbReference>
<dbReference type="SUPFAM" id="SSF52058">
    <property type="entry name" value="L domain-like"/>
    <property type="match status" value="1"/>
</dbReference>
<dbReference type="GO" id="GO:0052717">
    <property type="term" value="F:tRNA-specific adenosine-34 deaminase activity"/>
    <property type="evidence" value="ECO:0007669"/>
    <property type="project" value="UniProtKB-EC"/>
</dbReference>
<dbReference type="InterPro" id="IPR016193">
    <property type="entry name" value="Cytidine_deaminase-like"/>
</dbReference>
<dbReference type="EC" id="3.5.4.33" evidence="3"/>
<dbReference type="PANTHER" id="PTHR43668">
    <property type="entry name" value="ALLANTOINASE"/>
    <property type="match status" value="1"/>
</dbReference>
<evidence type="ECO:0000256" key="9">
    <source>
        <dbReference type="ARBA" id="ARBA00022975"/>
    </source>
</evidence>
<sequence length="1288" mass="141217">MDLGRYMDHALKQAVLAFENNEVPVGAVVVDKNGMVISKGYNQVELLKDATAHAELIAMTSAMATLDSKYLENCTLYVTMEPCPMCAGAIGLAKLSKLVFGCNDLKIGAAGTRYNLTASSHLCGRLEIIDTGMIVDVLLGKDRLPTNISHEDNVFDYSGKIVSSGLLDMHVHFREPGFEHKETIATGATSAIRGGYTAVAVMPNTEPPTDNAWVVSFIQKKSENLLVDVLPIGTITQGRKGEKIANYAELYDAGVRAISDDGSPVTNTQTMRFAFEYASQFNLLVIQHCEDTCCAVGGVMNEGVYSSIMGLRGIPTISESILISRDLELLRYLQDKKGNTLKYPLRYHVAHISTERGIDLVRRAKKEGLNVTAEVAPHHFTLTDEDVFKSNFDGNFKMNPPLRTQKDKNAVIEAIVDGTIDCIATDHAPHSPTEKECGFNHAAFGIIGLETAVGLTFTELVNTGFISAERAIQLLSSNPRRLIVFSFFSGSCPSPSPVEYIVTFDSNGGSKVESKKVTVGNKIAKPDNPKFDGRDFEGWYSDVGLTESFDFDNTRINRNITLYAKWTIRTYTVAFSSNGGSAVPNATVNYGEKVTKPTDPTRAGYAFVGWYKDEATLTNEFNFTTEVVTANITLYAKWNQNLPNQFTVTFNSNGGSDVVSITVNSGSTIAKPTDPTRAGYTFVNWYKEAEFTNVFDFDTETITANITLFAKWEANSYTVTFNSNEGSTVASITVSHGNKITKPTDPTRPGYTFVNWYKEAEFTNEFNFTTEVVTANITLYAKWNQNLPNQFTVTFNSNEGSTVASITVTHGNKITKPTDPTRPGYTFVNWYKEAEFTNEFNFTTEVVTANITLYAKWNQNLPNQFTVTFNSNGGSAVPNATVNYGEKVTKPTDPTRPGYTFVNWYKEAEFTNVFNFDTETIIANITLYAKWDEVRVQSITLSHPNGKIMIIGQTLSVTATVSPDNALNKGLTWSSANPNKVEVTQEGLVIAKDSTNKIGVDGRESIAITVTSNDGSNVSATFNVQVDPYFLVPDANFQARLELINLDWIKDMEGITGDGGLFGLDINLVKNYTGELDVNNSGVTVDNKLIADLSGIEYFTSLTKLNCRSNKITKLDVSKNTALTELFCSNNQLSGLDVSKNTPLISLTCNGNKLSSLDVSMNKDLTELFCYNNSLKYLDASKNTSLSRLWCSSNSFDSLDIRGMRSVKDVGQQSGLNIVAGGGNENIKKILVHEDIKSHEELKKVKTDILILSVIISTYSAGLGSTTYTLECANWDPTANNGTGACSP</sequence>
<dbReference type="InterPro" id="IPR008964">
    <property type="entry name" value="Invasin/intimin_cell_adhesion"/>
</dbReference>
<accession>A0AAE0T736</accession>
<keyword evidence="5" id="KW-0819">tRNA processing</keyword>
<dbReference type="InterPro" id="IPR032675">
    <property type="entry name" value="LRR_dom_sf"/>
</dbReference>
<evidence type="ECO:0000256" key="6">
    <source>
        <dbReference type="ARBA" id="ARBA00022723"/>
    </source>
</evidence>
<feature type="domain" description="CMP/dCMP-type deaminase" evidence="11">
    <location>
        <begin position="1"/>
        <end position="114"/>
    </location>
</feature>
<evidence type="ECO:0000256" key="8">
    <source>
        <dbReference type="ARBA" id="ARBA00022833"/>
    </source>
</evidence>
<dbReference type="GO" id="GO:0008270">
    <property type="term" value="F:zinc ion binding"/>
    <property type="evidence" value="ECO:0007669"/>
    <property type="project" value="InterPro"/>
</dbReference>
<reference evidence="12" key="3">
    <citation type="submission" date="2023-05" db="EMBL/GenBank/DDBJ databases">
        <authorList>
            <person name="Smith C.H."/>
        </authorList>
    </citation>
    <scope>NUCLEOTIDE SEQUENCE</scope>
    <source>
        <strain evidence="12">CHS0354</strain>
        <tissue evidence="12">Mantle</tissue>
    </source>
</reference>
<dbReference type="InterPro" id="IPR028883">
    <property type="entry name" value="tRNA_aden_deaminase"/>
</dbReference>
<evidence type="ECO:0000256" key="10">
    <source>
        <dbReference type="ARBA" id="ARBA00048045"/>
    </source>
</evidence>
<dbReference type="InterPro" id="IPR032466">
    <property type="entry name" value="Metal_Hydrolase"/>
</dbReference>
<dbReference type="Pfam" id="PF02368">
    <property type="entry name" value="Big_2"/>
    <property type="match status" value="1"/>
</dbReference>